<evidence type="ECO:0000313" key="6">
    <source>
        <dbReference type="Proteomes" id="UP000611500"/>
    </source>
</evidence>
<dbReference type="EMBL" id="BNAP01000022">
    <property type="protein sequence ID" value="GHG98899.1"/>
    <property type="molecule type" value="Genomic_DNA"/>
</dbReference>
<dbReference type="InterPro" id="IPR033747">
    <property type="entry name" value="PurE_ClassI"/>
</dbReference>
<keyword evidence="1 3" id="KW-0658">Purine biosynthesis</keyword>
<feature type="binding site" evidence="3">
    <location>
        <position position="75"/>
    </location>
    <ligand>
        <name>substrate</name>
    </ligand>
</feature>
<gene>
    <name evidence="3 5" type="primary">purE</name>
    <name evidence="5" type="ORF">GCM10010961_34520</name>
</gene>
<proteinExistence type="inferred from homology"/>
<comment type="function">
    <text evidence="3">Catalyzes the conversion of N5-carboxyaminoimidazole ribonucleotide (N5-CAIR) to 4-carboxy-5-aminoimidazole ribonucleotide (CAIR).</text>
</comment>
<evidence type="ECO:0000256" key="1">
    <source>
        <dbReference type="ARBA" id="ARBA00022755"/>
    </source>
</evidence>
<dbReference type="NCBIfam" id="TIGR01162">
    <property type="entry name" value="purE"/>
    <property type="match status" value="1"/>
</dbReference>
<feature type="binding site" evidence="3">
    <location>
        <position position="48"/>
    </location>
    <ligand>
        <name>substrate</name>
    </ligand>
</feature>
<dbReference type="GO" id="GO:0034023">
    <property type="term" value="F:5-(carboxyamino)imidazole ribonucleotide mutase activity"/>
    <property type="evidence" value="ECO:0007669"/>
    <property type="project" value="UniProtKB-UniRule"/>
</dbReference>
<name>A0A8J3H846_9RHOB</name>
<accession>A0A8J3H846</accession>
<feature type="binding site" evidence="3">
    <location>
        <position position="45"/>
    </location>
    <ligand>
        <name>substrate</name>
    </ligand>
</feature>
<organism evidence="5 6">
    <name type="scientific">Pseudodonghicola xiamenensis</name>
    <dbReference type="NCBI Taxonomy" id="337702"/>
    <lineage>
        <taxon>Bacteria</taxon>
        <taxon>Pseudomonadati</taxon>
        <taxon>Pseudomonadota</taxon>
        <taxon>Alphaproteobacteria</taxon>
        <taxon>Rhodobacterales</taxon>
        <taxon>Paracoccaceae</taxon>
        <taxon>Pseudodonghicola</taxon>
    </lineage>
</organism>
<dbReference type="Gene3D" id="3.40.50.1970">
    <property type="match status" value="1"/>
</dbReference>
<protein>
    <recommendedName>
        <fullName evidence="3">N5-carboxyaminoimidazole ribonucleotide mutase</fullName>
        <shortName evidence="3">N5-CAIR mutase</shortName>
        <ecNumber evidence="3">5.4.99.18</ecNumber>
    </recommendedName>
    <alternativeName>
        <fullName evidence="3">5-(carboxyamino)imidazole ribonucleotide mutase</fullName>
    </alternativeName>
</protein>
<evidence type="ECO:0000259" key="4">
    <source>
        <dbReference type="SMART" id="SM01001"/>
    </source>
</evidence>
<dbReference type="HAMAP" id="MF_01929">
    <property type="entry name" value="PurE_classI"/>
    <property type="match status" value="1"/>
</dbReference>
<dbReference type="GO" id="GO:0006189">
    <property type="term" value="P:'de novo' IMP biosynthetic process"/>
    <property type="evidence" value="ECO:0007669"/>
    <property type="project" value="UniProtKB-UniRule"/>
</dbReference>
<feature type="domain" description="PurE" evidence="4">
    <location>
        <begin position="37"/>
        <end position="188"/>
    </location>
</feature>
<keyword evidence="2 3" id="KW-0413">Isomerase</keyword>
<dbReference type="Pfam" id="PF00731">
    <property type="entry name" value="AIRC"/>
    <property type="match status" value="1"/>
</dbReference>
<evidence type="ECO:0000256" key="2">
    <source>
        <dbReference type="ARBA" id="ARBA00023235"/>
    </source>
</evidence>
<dbReference type="InterPro" id="IPR024694">
    <property type="entry name" value="PurE_prokaryotes"/>
</dbReference>
<comment type="catalytic activity">
    <reaction evidence="3">
        <text>5-carboxyamino-1-(5-phospho-D-ribosyl)imidazole + H(+) = 5-amino-1-(5-phospho-D-ribosyl)imidazole-4-carboxylate</text>
        <dbReference type="Rhea" id="RHEA:13193"/>
        <dbReference type="ChEBI" id="CHEBI:15378"/>
        <dbReference type="ChEBI" id="CHEBI:58730"/>
        <dbReference type="ChEBI" id="CHEBI:77657"/>
        <dbReference type="EC" id="5.4.99.18"/>
    </reaction>
</comment>
<dbReference type="SUPFAM" id="SSF52255">
    <property type="entry name" value="N5-CAIR mutase (phosphoribosylaminoimidazole carboxylase, PurE)"/>
    <property type="match status" value="1"/>
</dbReference>
<dbReference type="UniPathway" id="UPA00074">
    <property type="reaction ID" value="UER00943"/>
</dbReference>
<comment type="pathway">
    <text evidence="3">Purine metabolism; IMP biosynthesis via de novo pathway; 5-amino-1-(5-phospho-D-ribosyl)imidazole-4-carboxylate from 5-amino-1-(5-phospho-D-ribosyl)imidazole (N5-CAIR route): step 2/2.</text>
</comment>
<reference evidence="5" key="1">
    <citation type="journal article" date="2014" name="Int. J. Syst. Evol. Microbiol.">
        <title>Complete genome sequence of Corynebacterium casei LMG S-19264T (=DSM 44701T), isolated from a smear-ripened cheese.</title>
        <authorList>
            <consortium name="US DOE Joint Genome Institute (JGI-PGF)"/>
            <person name="Walter F."/>
            <person name="Albersmeier A."/>
            <person name="Kalinowski J."/>
            <person name="Ruckert C."/>
        </authorList>
    </citation>
    <scope>NUCLEOTIDE SEQUENCE</scope>
    <source>
        <strain evidence="5">CGMCC 1.7081</strain>
    </source>
</reference>
<comment type="similarity">
    <text evidence="3">Belongs to the AIR carboxylase family. Class I subfamily.</text>
</comment>
<dbReference type="SMART" id="SM01001">
    <property type="entry name" value="AIRC"/>
    <property type="match status" value="1"/>
</dbReference>
<evidence type="ECO:0000256" key="3">
    <source>
        <dbReference type="HAMAP-Rule" id="MF_01929"/>
    </source>
</evidence>
<dbReference type="AlphaFoldDB" id="A0A8J3H846"/>
<dbReference type="PANTHER" id="PTHR23046">
    <property type="entry name" value="PHOSPHORIBOSYLAMINOIMIDAZOLE CARBOXYLASE CATALYTIC SUBUNIT"/>
    <property type="match status" value="1"/>
</dbReference>
<reference evidence="5" key="2">
    <citation type="submission" date="2020-09" db="EMBL/GenBank/DDBJ databases">
        <authorList>
            <person name="Sun Q."/>
            <person name="Zhou Y."/>
        </authorList>
    </citation>
    <scope>NUCLEOTIDE SEQUENCE</scope>
    <source>
        <strain evidence="5">CGMCC 1.7081</strain>
    </source>
</reference>
<comment type="caution">
    <text evidence="5">The sequence shown here is derived from an EMBL/GenBank/DDBJ whole genome shotgun (WGS) entry which is preliminary data.</text>
</comment>
<dbReference type="PANTHER" id="PTHR23046:SF2">
    <property type="entry name" value="PHOSPHORIBOSYLAMINOIMIDAZOLE CARBOXYLASE"/>
    <property type="match status" value="1"/>
</dbReference>
<evidence type="ECO:0000313" key="5">
    <source>
        <dbReference type="EMBL" id="GHG98899.1"/>
    </source>
</evidence>
<dbReference type="Proteomes" id="UP000611500">
    <property type="component" value="Unassembled WGS sequence"/>
</dbReference>
<dbReference type="EC" id="5.4.99.18" evidence="3"/>
<dbReference type="InterPro" id="IPR000031">
    <property type="entry name" value="PurE_dom"/>
</dbReference>
<keyword evidence="6" id="KW-1185">Reference proteome</keyword>
<sequence>MAGKTHCLQDRFGYSARSSAAYGTAWGAQLMNNPANPPVGIIMGSQSDWPTMKLAAEILDTLEIPYEARIVSAHRTPDRLWDYGKSAVARGLQVIIAGAGGAAHLPGMMASKTRVPVIGVPIQTRTLSGVDSLYSIVQMPKGFPVATMAIGAAGGANAGLMAAAILALQDPALAKRLDDWRTALSASIPEEPVDD</sequence>